<dbReference type="AlphaFoldDB" id="A0A942TZP8"/>
<dbReference type="RefSeq" id="WP_213116294.1">
    <property type="nucleotide sequence ID" value="NZ_JAGYPF010000001.1"/>
</dbReference>
<evidence type="ECO:0008006" key="3">
    <source>
        <dbReference type="Google" id="ProtNLM"/>
    </source>
</evidence>
<name>A0A942TZP8_9BACI</name>
<organism evidence="1 2">
    <name type="scientific">Neobacillus rhizophilus</name>
    <dbReference type="NCBI Taxonomy" id="2833579"/>
    <lineage>
        <taxon>Bacteria</taxon>
        <taxon>Bacillati</taxon>
        <taxon>Bacillota</taxon>
        <taxon>Bacilli</taxon>
        <taxon>Bacillales</taxon>
        <taxon>Bacillaceae</taxon>
        <taxon>Neobacillus</taxon>
    </lineage>
</organism>
<dbReference type="Gene3D" id="3.40.960.10">
    <property type="entry name" value="VSR Endonuclease"/>
    <property type="match status" value="1"/>
</dbReference>
<comment type="caution">
    <text evidence="1">The sequence shown here is derived from an EMBL/GenBank/DDBJ whole genome shotgun (WGS) entry which is preliminary data.</text>
</comment>
<proteinExistence type="predicted"/>
<accession>A0A942TZP8</accession>
<gene>
    <name evidence="1" type="ORF">KHA99_04975</name>
</gene>
<sequence length="362" mass="42550">MTHISRKWTDDEIDFLINNFLTMTDQEIGNYLSRTKDAIERKRAKLKLNKNEKLCLDQSTIKEILSSKLTYQEIAERYHITREQARNIYRKYDPKGYVAKTKLWSNEEEVFLIKNYLTMGDESIACILERSPSSILKKRLKLGLHRNDFHIVENPPDKYWTEEEIEFLVSNIDMLTYEEISQKLKRSVKAVMIKASKLGLVTNGSKWSEKEDSLLMQYSRKTIEEIAFILDRSPKAIKHRLNKLGIARKSGQDTSLEQKVEKIIKDLGVKYLKQVFLGSDFNFKADFVIGTIVIEANGDYWHGNPILYPIPNEMQKLAIEKDLIKKRYFEELGYKVYEIWEYDVNTDFPKVKRKIARLLGNQ</sequence>
<keyword evidence="2" id="KW-1185">Reference proteome</keyword>
<dbReference type="InterPro" id="IPR011335">
    <property type="entry name" value="Restrct_endonuc-II-like"/>
</dbReference>
<evidence type="ECO:0000313" key="1">
    <source>
        <dbReference type="EMBL" id="MBS4211810.1"/>
    </source>
</evidence>
<dbReference type="Proteomes" id="UP000679749">
    <property type="component" value="Unassembled WGS sequence"/>
</dbReference>
<dbReference type="SUPFAM" id="SSF52980">
    <property type="entry name" value="Restriction endonuclease-like"/>
    <property type="match status" value="1"/>
</dbReference>
<dbReference type="EMBL" id="JAGYPF010000001">
    <property type="protein sequence ID" value="MBS4211810.1"/>
    <property type="molecule type" value="Genomic_DNA"/>
</dbReference>
<evidence type="ECO:0000313" key="2">
    <source>
        <dbReference type="Proteomes" id="UP000679749"/>
    </source>
</evidence>
<protein>
    <recommendedName>
        <fullName evidence="3">DUF559 domain-containing protein</fullName>
    </recommendedName>
</protein>
<reference evidence="1" key="1">
    <citation type="submission" date="2021-05" db="EMBL/GenBank/DDBJ databases">
        <title>Novel Bacillus species.</title>
        <authorList>
            <person name="Liu G."/>
        </authorList>
    </citation>
    <scope>NUCLEOTIDE SEQUENCE</scope>
    <source>
        <strain evidence="1">FJAT-49825</strain>
    </source>
</reference>